<dbReference type="InterPro" id="IPR005855">
    <property type="entry name" value="GFAT"/>
</dbReference>
<keyword evidence="11" id="KW-1185">Reference proteome</keyword>
<evidence type="ECO:0000256" key="2">
    <source>
        <dbReference type="ARBA" id="ARBA00012916"/>
    </source>
</evidence>
<dbReference type="InterPro" id="IPR001347">
    <property type="entry name" value="SIS_dom"/>
</dbReference>
<accession>W7TLI3</accession>
<dbReference type="GO" id="GO:0006487">
    <property type="term" value="P:protein N-linked glycosylation"/>
    <property type="evidence" value="ECO:0007669"/>
    <property type="project" value="TreeGrafter"/>
</dbReference>
<dbReference type="NCBIfam" id="TIGR01135">
    <property type="entry name" value="glmS"/>
    <property type="match status" value="1"/>
</dbReference>
<name>W7TLI3_9STRA</name>
<evidence type="ECO:0000256" key="3">
    <source>
        <dbReference type="ARBA" id="ARBA00016090"/>
    </source>
</evidence>
<dbReference type="GO" id="GO:0004360">
    <property type="term" value="F:glutamine-fructose-6-phosphate transaminase (isomerizing) activity"/>
    <property type="evidence" value="ECO:0007669"/>
    <property type="project" value="UniProtKB-EC"/>
</dbReference>
<dbReference type="EMBL" id="AZIL01001300">
    <property type="protein sequence ID" value="EWM24368.1"/>
    <property type="molecule type" value="Genomic_DNA"/>
</dbReference>
<keyword evidence="6" id="KW-0677">Repeat</keyword>
<reference evidence="10 11" key="1">
    <citation type="journal article" date="2014" name="Mol. Plant">
        <title>Chromosome Scale Genome Assembly and Transcriptome Profiling of Nannochloropsis gaditana in Nitrogen Depletion.</title>
        <authorList>
            <person name="Corteggiani Carpinelli E."/>
            <person name="Telatin A."/>
            <person name="Vitulo N."/>
            <person name="Forcato C."/>
            <person name="D'Angelo M."/>
            <person name="Schiavon R."/>
            <person name="Vezzi A."/>
            <person name="Giacometti G.M."/>
            <person name="Morosinotto T."/>
            <person name="Valle G."/>
        </authorList>
    </citation>
    <scope>NUCLEOTIDE SEQUENCE [LARGE SCALE GENOMIC DNA]</scope>
    <source>
        <strain evidence="10 11">B-31</strain>
    </source>
</reference>
<dbReference type="CDD" id="cd00714">
    <property type="entry name" value="GFAT"/>
    <property type="match status" value="1"/>
</dbReference>
<dbReference type="CDD" id="cd05009">
    <property type="entry name" value="SIS_GlmS_GlmD_2"/>
    <property type="match status" value="1"/>
</dbReference>
<dbReference type="Pfam" id="PF13522">
    <property type="entry name" value="GATase_6"/>
    <property type="match status" value="1"/>
</dbReference>
<dbReference type="GO" id="GO:0006002">
    <property type="term" value="P:fructose 6-phosphate metabolic process"/>
    <property type="evidence" value="ECO:0007669"/>
    <property type="project" value="TreeGrafter"/>
</dbReference>
<dbReference type="PROSITE" id="PS51464">
    <property type="entry name" value="SIS"/>
    <property type="match status" value="2"/>
</dbReference>
<dbReference type="EC" id="2.6.1.16" evidence="2"/>
<evidence type="ECO:0000256" key="6">
    <source>
        <dbReference type="ARBA" id="ARBA00022737"/>
    </source>
</evidence>
<evidence type="ECO:0000313" key="11">
    <source>
        <dbReference type="Proteomes" id="UP000019335"/>
    </source>
</evidence>
<dbReference type="PANTHER" id="PTHR10937:SF0">
    <property type="entry name" value="GLUTAMINE--FRUCTOSE-6-PHOSPHATE TRANSAMINASE (ISOMERIZING)"/>
    <property type="match status" value="1"/>
</dbReference>
<feature type="domain" description="SIS" evidence="9">
    <location>
        <begin position="388"/>
        <end position="527"/>
    </location>
</feature>
<dbReference type="Proteomes" id="UP000019335">
    <property type="component" value="Chromosome 14"/>
</dbReference>
<feature type="domain" description="SIS" evidence="9">
    <location>
        <begin position="564"/>
        <end position="709"/>
    </location>
</feature>
<evidence type="ECO:0000313" key="10">
    <source>
        <dbReference type="EMBL" id="EWM24368.1"/>
    </source>
</evidence>
<dbReference type="InterPro" id="IPR047084">
    <property type="entry name" value="GFAT_N"/>
</dbReference>
<dbReference type="Gene3D" id="3.60.20.10">
    <property type="entry name" value="Glutamine Phosphoribosylpyrophosphate, subunit 1, domain 1"/>
    <property type="match status" value="1"/>
</dbReference>
<dbReference type="FunFam" id="3.60.20.10:FF:000006">
    <property type="entry name" value="Glutamine--fructose-6-phosphate aminotransferase [isomerizing]"/>
    <property type="match status" value="1"/>
</dbReference>
<dbReference type="SUPFAM" id="SSF56235">
    <property type="entry name" value="N-terminal nucleophile aminohydrolases (Ntn hydrolases)"/>
    <property type="match status" value="1"/>
</dbReference>
<dbReference type="InterPro" id="IPR035490">
    <property type="entry name" value="GlmS/FrlB_SIS"/>
</dbReference>
<keyword evidence="7" id="KW-0315">Glutamine amidotransferase</keyword>
<protein>
    <recommendedName>
        <fullName evidence="3">Glutamine--fructose-6-phosphate aminotransferase [isomerizing]</fullName>
        <ecNumber evidence="2">2.6.1.16</ecNumber>
    </recommendedName>
</protein>
<dbReference type="OrthoDB" id="15235at2759"/>
<dbReference type="InterPro" id="IPR029055">
    <property type="entry name" value="Ntn_hydrolases_N"/>
</dbReference>
<dbReference type="InterPro" id="IPR035466">
    <property type="entry name" value="GlmS/AgaS_SIS"/>
</dbReference>
<keyword evidence="4" id="KW-0032">Aminotransferase</keyword>
<dbReference type="CDD" id="cd05008">
    <property type="entry name" value="SIS_GlmS_GlmD_1"/>
    <property type="match status" value="1"/>
</dbReference>
<proteinExistence type="predicted"/>
<dbReference type="FunFam" id="3.40.50.10490:FF:000036">
    <property type="entry name" value="Glutamine-fructose-6-phosphate transaminase (Isomerizing), variant"/>
    <property type="match status" value="1"/>
</dbReference>
<organism evidence="10 11">
    <name type="scientific">Nannochloropsis gaditana</name>
    <dbReference type="NCBI Taxonomy" id="72520"/>
    <lineage>
        <taxon>Eukaryota</taxon>
        <taxon>Sar</taxon>
        <taxon>Stramenopiles</taxon>
        <taxon>Ochrophyta</taxon>
        <taxon>Eustigmatophyceae</taxon>
        <taxon>Eustigmatales</taxon>
        <taxon>Monodopsidaceae</taxon>
        <taxon>Nannochloropsis</taxon>
    </lineage>
</organism>
<evidence type="ECO:0000259" key="8">
    <source>
        <dbReference type="PROSITE" id="PS51278"/>
    </source>
</evidence>
<evidence type="ECO:0000256" key="7">
    <source>
        <dbReference type="ARBA" id="ARBA00022962"/>
    </source>
</evidence>
<dbReference type="GO" id="GO:0006047">
    <property type="term" value="P:UDP-N-acetylglucosamine metabolic process"/>
    <property type="evidence" value="ECO:0007669"/>
    <property type="project" value="TreeGrafter"/>
</dbReference>
<dbReference type="PANTHER" id="PTHR10937">
    <property type="entry name" value="GLUCOSAMINE--FRUCTOSE-6-PHOSPHATE AMINOTRANSFERASE, ISOMERIZING"/>
    <property type="match status" value="1"/>
</dbReference>
<evidence type="ECO:0000256" key="4">
    <source>
        <dbReference type="ARBA" id="ARBA00022576"/>
    </source>
</evidence>
<dbReference type="GO" id="GO:0097367">
    <property type="term" value="F:carbohydrate derivative binding"/>
    <property type="evidence" value="ECO:0007669"/>
    <property type="project" value="InterPro"/>
</dbReference>
<dbReference type="SUPFAM" id="SSF53697">
    <property type="entry name" value="SIS domain"/>
    <property type="match status" value="1"/>
</dbReference>
<dbReference type="PROSITE" id="PS51278">
    <property type="entry name" value="GATASE_TYPE_2"/>
    <property type="match status" value="1"/>
</dbReference>
<keyword evidence="5" id="KW-0808">Transferase</keyword>
<evidence type="ECO:0000256" key="1">
    <source>
        <dbReference type="ARBA" id="ARBA00001031"/>
    </source>
</evidence>
<comment type="caution">
    <text evidence="10">The sequence shown here is derived from an EMBL/GenBank/DDBJ whole genome shotgun (WGS) entry which is preliminary data.</text>
</comment>
<evidence type="ECO:0000256" key="5">
    <source>
        <dbReference type="ARBA" id="ARBA00022679"/>
    </source>
</evidence>
<evidence type="ECO:0000259" key="9">
    <source>
        <dbReference type="PROSITE" id="PS51464"/>
    </source>
</evidence>
<dbReference type="InterPro" id="IPR046348">
    <property type="entry name" value="SIS_dom_sf"/>
</dbReference>
<dbReference type="Gene3D" id="3.40.50.10490">
    <property type="entry name" value="Glucose-6-phosphate isomerase like protein, domain 1"/>
    <property type="match status" value="2"/>
</dbReference>
<comment type="catalytic activity">
    <reaction evidence="1">
        <text>D-fructose 6-phosphate + L-glutamine = D-glucosamine 6-phosphate + L-glutamate</text>
        <dbReference type="Rhea" id="RHEA:13237"/>
        <dbReference type="ChEBI" id="CHEBI:29985"/>
        <dbReference type="ChEBI" id="CHEBI:58359"/>
        <dbReference type="ChEBI" id="CHEBI:58725"/>
        <dbReference type="ChEBI" id="CHEBI:61527"/>
        <dbReference type="EC" id="2.6.1.16"/>
    </reaction>
</comment>
<dbReference type="Pfam" id="PF01380">
    <property type="entry name" value="SIS"/>
    <property type="match status" value="2"/>
</dbReference>
<feature type="domain" description="Glutamine amidotransferase type-2" evidence="8">
    <location>
        <begin position="101"/>
        <end position="326"/>
    </location>
</feature>
<dbReference type="NCBIfam" id="NF001484">
    <property type="entry name" value="PRK00331.1"/>
    <property type="match status" value="1"/>
</dbReference>
<dbReference type="InterPro" id="IPR017932">
    <property type="entry name" value="GATase_2_dom"/>
</dbReference>
<gene>
    <name evidence="10" type="ORF">Naga_100246g4</name>
</gene>
<dbReference type="AlphaFoldDB" id="W7TLI3"/>
<sequence length="719" mass="77533">MHAQVSSVLVRRGSRHAWASTVIKMTSSFSGNFAQKNSSRQRYPQQNVVGRYASRAAYMSPGSSSSSSSSSSFMRWGWGLAAATAALGALSERQDSPTEACGIVGVIGEDDARSILMEGLTVLQNRGYDSAGIATISPHDNVLTVTKYASAGSTYDCIDLVKENSHRHKGHHVGIAHTRWATHGGKTDLNAHPHTDSKGRVAVVHNGTITNSHELRHELQHAHGIKFVSETDTEIIAQLIGLGLDENLSLKDATAEALKRCDGTWGLVVLAPKEPDELVVACNGSPMVLGIGEGRVFIASETSAFNRHTKNFIALKDGELGVVRADGSTLDLTRVQKAPDVNILLSPAPYPHWTIRECMEQPEAIARALGFGGRMSDTRVYLGGLDRQKERMQSIKHLVLTGCGTSLHAAMYAAKLMRDFEAFRTVMAVDAAEVRLSDLPKHHAGLLAISQSGETKDVHRAVVLADRMGLPTMSVVNTVGSLIARTTKLGVYLNAGRESSVASTKAFTTQVTVLTLITAWFRQVREEAGEEALPGRVTELLEALQRMPIGFGMARRTREQCAELAVRLKDKEHVFLLGKGYGEPIALEGALKLKEMAYIHAEGYSGGALKHGPFALIEGKEGKFGATPIICLILDDEHAQHMRTAAEEVKARGADLIVITDNPKLARGLVPDPIIVPNNGPLTALIATLPLQLLAYELAVLRGINPDKPRNLAKAVTVD</sequence>